<evidence type="ECO:0000313" key="2">
    <source>
        <dbReference type="Proteomes" id="UP000015106"/>
    </source>
</evidence>
<proteinExistence type="predicted"/>
<name>A0A8R7QKM3_TRIUA</name>
<accession>A0A8R7QKM3</accession>
<dbReference type="EnsemblPlants" id="TuG1812G0500004651.01.T01">
    <property type="protein sequence ID" value="TuG1812G0500004651.01.T01.cds253703"/>
    <property type="gene ID" value="TuG1812G0500004651.01"/>
</dbReference>
<reference evidence="2" key="1">
    <citation type="journal article" date="2013" name="Nature">
        <title>Draft genome of the wheat A-genome progenitor Triticum urartu.</title>
        <authorList>
            <person name="Ling H.Q."/>
            <person name="Zhao S."/>
            <person name="Liu D."/>
            <person name="Wang J."/>
            <person name="Sun H."/>
            <person name="Zhang C."/>
            <person name="Fan H."/>
            <person name="Li D."/>
            <person name="Dong L."/>
            <person name="Tao Y."/>
            <person name="Gao C."/>
            <person name="Wu H."/>
            <person name="Li Y."/>
            <person name="Cui Y."/>
            <person name="Guo X."/>
            <person name="Zheng S."/>
            <person name="Wang B."/>
            <person name="Yu K."/>
            <person name="Liang Q."/>
            <person name="Yang W."/>
            <person name="Lou X."/>
            <person name="Chen J."/>
            <person name="Feng M."/>
            <person name="Jian J."/>
            <person name="Zhang X."/>
            <person name="Luo G."/>
            <person name="Jiang Y."/>
            <person name="Liu J."/>
            <person name="Wang Z."/>
            <person name="Sha Y."/>
            <person name="Zhang B."/>
            <person name="Wu H."/>
            <person name="Tang D."/>
            <person name="Shen Q."/>
            <person name="Xue P."/>
            <person name="Zou S."/>
            <person name="Wang X."/>
            <person name="Liu X."/>
            <person name="Wang F."/>
            <person name="Yang Y."/>
            <person name="An X."/>
            <person name="Dong Z."/>
            <person name="Zhang K."/>
            <person name="Zhang X."/>
            <person name="Luo M.C."/>
            <person name="Dvorak J."/>
            <person name="Tong Y."/>
            <person name="Wang J."/>
            <person name="Yang H."/>
            <person name="Li Z."/>
            <person name="Wang D."/>
            <person name="Zhang A."/>
            <person name="Wang J."/>
        </authorList>
    </citation>
    <scope>NUCLEOTIDE SEQUENCE</scope>
    <source>
        <strain evidence="2">cv. G1812</strain>
    </source>
</reference>
<reference evidence="1" key="2">
    <citation type="submission" date="2018-03" db="EMBL/GenBank/DDBJ databases">
        <title>The Triticum urartu genome reveals the dynamic nature of wheat genome evolution.</title>
        <authorList>
            <person name="Ling H."/>
            <person name="Ma B."/>
            <person name="Shi X."/>
            <person name="Liu H."/>
            <person name="Dong L."/>
            <person name="Sun H."/>
            <person name="Cao Y."/>
            <person name="Gao Q."/>
            <person name="Zheng S."/>
            <person name="Li Y."/>
            <person name="Yu Y."/>
            <person name="Du H."/>
            <person name="Qi M."/>
            <person name="Li Y."/>
            <person name="Yu H."/>
            <person name="Cui Y."/>
            <person name="Wang N."/>
            <person name="Chen C."/>
            <person name="Wu H."/>
            <person name="Zhao Y."/>
            <person name="Zhang J."/>
            <person name="Li Y."/>
            <person name="Zhou W."/>
            <person name="Zhang B."/>
            <person name="Hu W."/>
            <person name="Eijk M."/>
            <person name="Tang J."/>
            <person name="Witsenboer H."/>
            <person name="Zhao S."/>
            <person name="Li Z."/>
            <person name="Zhang A."/>
            <person name="Wang D."/>
            <person name="Liang C."/>
        </authorList>
    </citation>
    <scope>NUCLEOTIDE SEQUENCE [LARGE SCALE GENOMIC DNA]</scope>
    <source>
        <strain evidence="1">cv. G1812</strain>
    </source>
</reference>
<protein>
    <submittedName>
        <fullName evidence="1">Uncharacterized protein</fullName>
    </submittedName>
</protein>
<dbReference type="AlphaFoldDB" id="A0A8R7QKM3"/>
<organism evidence="1 2">
    <name type="scientific">Triticum urartu</name>
    <name type="common">Red wild einkorn</name>
    <name type="synonym">Crithodium urartu</name>
    <dbReference type="NCBI Taxonomy" id="4572"/>
    <lineage>
        <taxon>Eukaryota</taxon>
        <taxon>Viridiplantae</taxon>
        <taxon>Streptophyta</taxon>
        <taxon>Embryophyta</taxon>
        <taxon>Tracheophyta</taxon>
        <taxon>Spermatophyta</taxon>
        <taxon>Magnoliopsida</taxon>
        <taxon>Liliopsida</taxon>
        <taxon>Poales</taxon>
        <taxon>Poaceae</taxon>
        <taxon>BOP clade</taxon>
        <taxon>Pooideae</taxon>
        <taxon>Triticodae</taxon>
        <taxon>Triticeae</taxon>
        <taxon>Triticinae</taxon>
        <taxon>Triticum</taxon>
    </lineage>
</organism>
<reference evidence="1" key="3">
    <citation type="submission" date="2022-06" db="UniProtKB">
        <authorList>
            <consortium name="EnsemblPlants"/>
        </authorList>
    </citation>
    <scope>IDENTIFICATION</scope>
</reference>
<keyword evidence="2" id="KW-1185">Reference proteome</keyword>
<dbReference type="Proteomes" id="UP000015106">
    <property type="component" value="Chromosome 5"/>
</dbReference>
<sequence>MSSQGHDSIWVIIDHLPKLVILPLRLHTKHLRADWLITTSSRF</sequence>
<dbReference type="Gramene" id="TuG1812G0500004651.01.T01">
    <property type="protein sequence ID" value="TuG1812G0500004651.01.T01.cds253703"/>
    <property type="gene ID" value="TuG1812G0500004651.01"/>
</dbReference>
<evidence type="ECO:0000313" key="1">
    <source>
        <dbReference type="EnsemblPlants" id="TuG1812G0500004651.01.T01.cds253703"/>
    </source>
</evidence>